<evidence type="ECO:0000313" key="2">
    <source>
        <dbReference type="Proteomes" id="UP000004349"/>
    </source>
</evidence>
<organism evidence="1 2">
    <name type="scientific">Vibrio scophthalmi LMG 19158</name>
    <dbReference type="NCBI Taxonomy" id="870967"/>
    <lineage>
        <taxon>Bacteria</taxon>
        <taxon>Pseudomonadati</taxon>
        <taxon>Pseudomonadota</taxon>
        <taxon>Gammaproteobacteria</taxon>
        <taxon>Vibrionales</taxon>
        <taxon>Vibrionaceae</taxon>
        <taxon>Vibrio</taxon>
    </lineage>
</organism>
<name>F9RN96_9VIBR</name>
<evidence type="ECO:0000313" key="1">
    <source>
        <dbReference type="EMBL" id="EGU37241.1"/>
    </source>
</evidence>
<sequence length="242" mass="26729">MRQLVILSLVAVVAGCSSPDYNGQGEYFELQNVNVIERDLSLFKPTQLLSTASVKSSIQNGQKSKAPTTTFIVRHGERYQSALIRWLNNAGYQNVAWSMGETRLAAMDTTPQNALTYSGSLKQAVSELSSELGFPIHVTTDEKNKVAGIYDFDGGARITHVKGKSIKEVTERIVKAYGLRWDASSGLSRSWIAPNDYQFGADYYLLTARDDIDTALTIVLEDYPVYSSIVESTGQVIIQEDL</sequence>
<dbReference type="RefSeq" id="WP_005595184.1">
    <property type="nucleotide sequence ID" value="NZ_AFWE01000111.1"/>
</dbReference>
<accession>F9RN96</accession>
<dbReference type="AlphaFoldDB" id="F9RN96"/>
<gene>
    <name evidence="1" type="ORF">VIS19158_03502</name>
</gene>
<dbReference type="PROSITE" id="PS51257">
    <property type="entry name" value="PROKAR_LIPOPROTEIN"/>
    <property type="match status" value="1"/>
</dbReference>
<protein>
    <submittedName>
        <fullName evidence="1">Uncharacterized protein</fullName>
    </submittedName>
</protein>
<dbReference type="Proteomes" id="UP000004349">
    <property type="component" value="Unassembled WGS sequence"/>
</dbReference>
<proteinExistence type="predicted"/>
<dbReference type="eggNOG" id="COG3266">
    <property type="taxonomic scope" value="Bacteria"/>
</dbReference>
<reference evidence="1 2" key="1">
    <citation type="journal article" date="2012" name="Int. J. Syst. Evol. Microbiol.">
        <title>Vibrio caribbeanicus sp. nov., isolated from the marine sponge Scleritoderma cyanea.</title>
        <authorList>
            <person name="Hoffmann M."/>
            <person name="Monday S.R."/>
            <person name="Allard M.W."/>
            <person name="Strain E.A."/>
            <person name="Whittaker P."/>
            <person name="Naum M."/>
            <person name="McCarthy P.J."/>
            <person name="Lopez J.V."/>
            <person name="Fischer M."/>
            <person name="Brown E.W."/>
        </authorList>
    </citation>
    <scope>NUCLEOTIDE SEQUENCE [LARGE SCALE GENOMIC DNA]</scope>
    <source>
        <strain evidence="1 2">LMG 19158</strain>
    </source>
</reference>
<comment type="caution">
    <text evidence="1">The sequence shown here is derived from an EMBL/GenBank/DDBJ whole genome shotgun (WGS) entry which is preliminary data.</text>
</comment>
<dbReference type="EMBL" id="AFWE01000111">
    <property type="protein sequence ID" value="EGU37241.1"/>
    <property type="molecule type" value="Genomic_DNA"/>
</dbReference>